<feature type="chain" id="PRO_5024320988" evidence="1">
    <location>
        <begin position="20"/>
        <end position="422"/>
    </location>
</feature>
<feature type="signal peptide" evidence="1">
    <location>
        <begin position="1"/>
        <end position="19"/>
    </location>
</feature>
<dbReference type="Proteomes" id="UP000305517">
    <property type="component" value="Unassembled WGS sequence"/>
</dbReference>
<reference evidence="2 3" key="1">
    <citation type="submission" date="2019-05" db="EMBL/GenBank/DDBJ databases">
        <title>Hymenobacter edaphi sp. nov., isolated from abandoned arsenic-contaminated farmland soil.</title>
        <authorList>
            <person name="Nie L."/>
        </authorList>
    </citation>
    <scope>NUCLEOTIDE SEQUENCE [LARGE SCALE GENOMIC DNA]</scope>
    <source>
        <strain evidence="2 3">1-3-3-8</strain>
    </source>
</reference>
<name>A0A5R8WUP0_9BACT</name>
<gene>
    <name evidence="2" type="ORF">FDY95_04845</name>
</gene>
<protein>
    <submittedName>
        <fullName evidence="2">Uncharacterized protein</fullName>
    </submittedName>
</protein>
<dbReference type="SUPFAM" id="SSF82185">
    <property type="entry name" value="Histone H3 K4-specific methyltransferase SET7/9 N-terminal domain"/>
    <property type="match status" value="1"/>
</dbReference>
<accession>A0A5R8WUP0</accession>
<dbReference type="EMBL" id="VAJM01000002">
    <property type="protein sequence ID" value="TLM95125.1"/>
    <property type="molecule type" value="Genomic_DNA"/>
</dbReference>
<dbReference type="OrthoDB" id="9812355at2"/>
<evidence type="ECO:0000313" key="2">
    <source>
        <dbReference type="EMBL" id="TLM95125.1"/>
    </source>
</evidence>
<evidence type="ECO:0000313" key="3">
    <source>
        <dbReference type="Proteomes" id="UP000305517"/>
    </source>
</evidence>
<evidence type="ECO:0000256" key="1">
    <source>
        <dbReference type="SAM" id="SignalP"/>
    </source>
</evidence>
<keyword evidence="3" id="KW-1185">Reference proteome</keyword>
<dbReference type="AlphaFoldDB" id="A0A5R8WUP0"/>
<keyword evidence="1" id="KW-0732">Signal</keyword>
<organism evidence="2 3">
    <name type="scientific">Hymenobacter jeollabukensis</name>
    <dbReference type="NCBI Taxonomy" id="2025313"/>
    <lineage>
        <taxon>Bacteria</taxon>
        <taxon>Pseudomonadati</taxon>
        <taxon>Bacteroidota</taxon>
        <taxon>Cytophagia</taxon>
        <taxon>Cytophagales</taxon>
        <taxon>Hymenobacteraceae</taxon>
        <taxon>Hymenobacter</taxon>
    </lineage>
</organism>
<dbReference type="Gene3D" id="2.20.110.10">
    <property type="entry name" value="Histone H3 K4-specific methyltransferase SET7/9 N-terminal domain"/>
    <property type="match status" value="1"/>
</dbReference>
<proteinExistence type="predicted"/>
<dbReference type="RefSeq" id="WP_138075600.1">
    <property type="nucleotide sequence ID" value="NZ_VAJM01000002.1"/>
</dbReference>
<sequence>MMKYFFASILVTTCGLAVAQTPAAGAGAVPASAAGDKPDIKNCYQVVRNDSIRLFYDATYTLTPPACASIRRLTRLTADGNFTGEVRDYWIDENVLALRVRYVDGKAEGLVEQFHRNGKPAFRGPVARGIPTGDWQYWYDTGQPWQVLRFPSEGGFRIVAYWDSTGAQRATEGSGYWEGYSLPNAMTSGDKTWVVHKSAFRFRGPIADGRPNGRWESIETRNGKVFTTENFVQGRFRSGQLATKPRYGSTTLSSPEVVLEVEAPNVPAERFRLGPTCAEREQQQRRREFIDQAELPRHTLEHQAYGGQLMKKILSFSSQAWYAQLPDRTPVVCGIDSLGKVAVVLSASGPLQSVVKDAVLALPDWKPATIKGHYALGGFILWVDRVQERAELNPMISSGPRDAEMLRKYCQAVLDQNTKKVP</sequence>
<comment type="caution">
    <text evidence="2">The sequence shown here is derived from an EMBL/GenBank/DDBJ whole genome shotgun (WGS) entry which is preliminary data.</text>
</comment>